<comment type="caution">
    <text evidence="2">The sequence shown here is derived from an EMBL/GenBank/DDBJ whole genome shotgun (WGS) entry which is preliminary data.</text>
</comment>
<dbReference type="CDD" id="cd00229">
    <property type="entry name" value="SGNH_hydrolase"/>
    <property type="match status" value="1"/>
</dbReference>
<reference evidence="2" key="1">
    <citation type="submission" date="2016-09" db="EMBL/GenBank/DDBJ databases">
        <title>Draft genome of thermotolerant cyanobacterium Desertifilum sp. strain IPPAS B-1220.</title>
        <authorList>
            <person name="Sinetova M.A."/>
            <person name="Bolakhan K."/>
            <person name="Zayadan B.K."/>
            <person name="Mironov K.S."/>
            <person name="Ustinova V."/>
            <person name="Kupriyanova E.V."/>
            <person name="Sidorov R.A."/>
            <person name="Skrypnik A.N."/>
            <person name="Gogoleva N.E."/>
            <person name="Gogolev Y.V."/>
            <person name="Los D.A."/>
        </authorList>
    </citation>
    <scope>NUCLEOTIDE SEQUENCE [LARGE SCALE GENOMIC DNA]</scope>
    <source>
        <strain evidence="2">IPPAS B-1220</strain>
    </source>
</reference>
<sequence length="322" mass="35976">MKVLLTVLVVILGLLGVAELFLRSRYGFGNPLVYIADEKIGYLLAPNQKTRRMGNRIEINQYSMRSASITPKRDPSALRVLLLGDSIVNGGWWTDQNQTISEILWQQLRTKLPESAYTQVEVLNASANSWCPRNQVAYLEQFGTFEAQTVVLVINTDDLFGTAPTSIPVGRDRFYPDRKPPLAIVEAVTRILPYKPPTEMADVNAEGGDRVGANLEAIGKIQALVTSSGGQLLLLMTPLLREIGEPGPRDYELKARARLTKFTQTQGIKYIDFLPIFNNVSSPEILYRDHIHLSPEGNQLVSEAINQQFQHSYFNLQTASTD</sequence>
<protein>
    <submittedName>
        <fullName evidence="2">Lipolytic protein G-D-S-L family</fullName>
    </submittedName>
</protein>
<evidence type="ECO:0000259" key="1">
    <source>
        <dbReference type="Pfam" id="PF13472"/>
    </source>
</evidence>
<name>A0A1E5QL44_9CYAN</name>
<dbReference type="AlphaFoldDB" id="A0A1E5QL44"/>
<dbReference type="OrthoDB" id="481127at2"/>
<dbReference type="SUPFAM" id="SSF52266">
    <property type="entry name" value="SGNH hydrolase"/>
    <property type="match status" value="1"/>
</dbReference>
<proteinExistence type="predicted"/>
<dbReference type="STRING" id="1781255.BH720_09865"/>
<organism evidence="2">
    <name type="scientific">Desertifilum tharense IPPAS B-1220</name>
    <dbReference type="NCBI Taxonomy" id="1781255"/>
    <lineage>
        <taxon>Bacteria</taxon>
        <taxon>Bacillati</taxon>
        <taxon>Cyanobacteriota</taxon>
        <taxon>Cyanophyceae</taxon>
        <taxon>Desertifilales</taxon>
        <taxon>Desertifilaceae</taxon>
        <taxon>Desertifilum</taxon>
    </lineage>
</organism>
<feature type="domain" description="SGNH hydrolase-type esterase" evidence="1">
    <location>
        <begin position="82"/>
        <end position="300"/>
    </location>
</feature>
<dbReference type="RefSeq" id="WP_069967013.1">
    <property type="nucleotide sequence ID" value="NZ_CM124774.1"/>
</dbReference>
<gene>
    <name evidence="2" type="ORF">BH720_09865</name>
</gene>
<evidence type="ECO:0000313" key="2">
    <source>
        <dbReference type="EMBL" id="OEJ75409.1"/>
    </source>
</evidence>
<dbReference type="Gene3D" id="3.40.50.1110">
    <property type="entry name" value="SGNH hydrolase"/>
    <property type="match status" value="1"/>
</dbReference>
<accession>A0A1E5QL44</accession>
<dbReference type="InterPro" id="IPR036514">
    <property type="entry name" value="SGNH_hydro_sf"/>
</dbReference>
<dbReference type="Pfam" id="PF13472">
    <property type="entry name" value="Lipase_GDSL_2"/>
    <property type="match status" value="1"/>
</dbReference>
<dbReference type="InterPro" id="IPR013830">
    <property type="entry name" value="SGNH_hydro"/>
</dbReference>
<dbReference type="EMBL" id="MJGC01000051">
    <property type="protein sequence ID" value="OEJ75409.1"/>
    <property type="molecule type" value="Genomic_DNA"/>
</dbReference>